<reference evidence="8 9" key="1">
    <citation type="submission" date="2015-11" db="EMBL/GenBank/DDBJ databases">
        <title>Description and complete genome sequence of a novel strain predominating in hypersaline microbial mats and representing a new family of the Bacteriodetes phylum.</title>
        <authorList>
            <person name="Spring S."/>
            <person name="Bunk B."/>
            <person name="Sproer C."/>
            <person name="Klenk H.-P."/>
        </authorList>
    </citation>
    <scope>NUCLEOTIDE SEQUENCE [LARGE SCALE GENOMIC DNA]</scope>
    <source>
        <strain evidence="8 9">L21-Spi-D4</strain>
    </source>
</reference>
<evidence type="ECO:0000256" key="4">
    <source>
        <dbReference type="PROSITE-ProRule" id="PRU00169"/>
    </source>
</evidence>
<dbReference type="AlphaFoldDB" id="A0A0S2HUI7"/>
<dbReference type="InterPro" id="IPR001789">
    <property type="entry name" value="Sig_transdc_resp-reg_receiver"/>
</dbReference>
<dbReference type="EMBL" id="CP013118">
    <property type="protein sequence ID" value="ALO13727.1"/>
    <property type="molecule type" value="Genomic_DNA"/>
</dbReference>
<dbReference type="PANTHER" id="PTHR48111">
    <property type="entry name" value="REGULATOR OF RPOS"/>
    <property type="match status" value="1"/>
</dbReference>
<sequence length="229" mass="26753">MKVYRIFLVEDDINFGTVLRSYLEMNKYTVTWIDDGEKAIDAFQKQSYDICILDVMLPHTDGFTIAKEIRKINPHIPFIFLTAKSMKEDILEGFKIGADDYITKPFDSEVLLYKIKAILRRKSINQEEEKEVKVGKYTYNISRRILKLGDNEQKLSPKEGALMHLFARNVNQVVNRDLALREIWGESSYFTTRSMDVYITKLRKYLKDDPALHIENVHGSGYILHHNPN</sequence>
<dbReference type="InterPro" id="IPR011006">
    <property type="entry name" value="CheY-like_superfamily"/>
</dbReference>
<evidence type="ECO:0000313" key="9">
    <source>
        <dbReference type="Proteomes" id="UP000064893"/>
    </source>
</evidence>
<feature type="domain" description="OmpR/PhoB-type" evidence="7">
    <location>
        <begin position="129"/>
        <end position="226"/>
    </location>
</feature>
<dbReference type="CDD" id="cd00383">
    <property type="entry name" value="trans_reg_C"/>
    <property type="match status" value="1"/>
</dbReference>
<dbReference type="GO" id="GO:0000156">
    <property type="term" value="F:phosphorelay response regulator activity"/>
    <property type="evidence" value="ECO:0007669"/>
    <property type="project" value="TreeGrafter"/>
</dbReference>
<gene>
    <name evidence="8" type="primary">ompR</name>
    <name evidence="8" type="ORF">L21SP5_00045</name>
</gene>
<dbReference type="Gene3D" id="3.40.50.2300">
    <property type="match status" value="1"/>
</dbReference>
<dbReference type="SUPFAM" id="SSF52172">
    <property type="entry name" value="CheY-like"/>
    <property type="match status" value="1"/>
</dbReference>
<proteinExistence type="predicted"/>
<organism evidence="8 9">
    <name type="scientific">Salinivirga cyanobacteriivorans</name>
    <dbReference type="NCBI Taxonomy" id="1307839"/>
    <lineage>
        <taxon>Bacteria</taxon>
        <taxon>Pseudomonadati</taxon>
        <taxon>Bacteroidota</taxon>
        <taxon>Bacteroidia</taxon>
        <taxon>Bacteroidales</taxon>
        <taxon>Salinivirgaceae</taxon>
        <taxon>Salinivirga</taxon>
    </lineage>
</organism>
<dbReference type="Pfam" id="PF00486">
    <property type="entry name" value="Trans_reg_C"/>
    <property type="match status" value="1"/>
</dbReference>
<dbReference type="Gene3D" id="1.10.10.10">
    <property type="entry name" value="Winged helix-like DNA-binding domain superfamily/Winged helix DNA-binding domain"/>
    <property type="match status" value="1"/>
</dbReference>
<feature type="domain" description="Response regulatory" evidence="6">
    <location>
        <begin position="5"/>
        <end position="119"/>
    </location>
</feature>
<dbReference type="PATRIC" id="fig|1307839.3.peg.44"/>
<dbReference type="OrthoDB" id="9790442at2"/>
<evidence type="ECO:0000256" key="2">
    <source>
        <dbReference type="ARBA" id="ARBA00023012"/>
    </source>
</evidence>
<dbReference type="GO" id="GO:0032993">
    <property type="term" value="C:protein-DNA complex"/>
    <property type="evidence" value="ECO:0007669"/>
    <property type="project" value="TreeGrafter"/>
</dbReference>
<dbReference type="GO" id="GO:0005829">
    <property type="term" value="C:cytosol"/>
    <property type="evidence" value="ECO:0007669"/>
    <property type="project" value="TreeGrafter"/>
</dbReference>
<dbReference type="GO" id="GO:0006355">
    <property type="term" value="P:regulation of DNA-templated transcription"/>
    <property type="evidence" value="ECO:0007669"/>
    <property type="project" value="InterPro"/>
</dbReference>
<evidence type="ECO:0000256" key="3">
    <source>
        <dbReference type="ARBA" id="ARBA00023125"/>
    </source>
</evidence>
<keyword evidence="2" id="KW-0902">Two-component regulatory system</keyword>
<name>A0A0S2HUI7_9BACT</name>
<evidence type="ECO:0000256" key="5">
    <source>
        <dbReference type="PROSITE-ProRule" id="PRU01091"/>
    </source>
</evidence>
<dbReference type="Proteomes" id="UP000064893">
    <property type="component" value="Chromosome"/>
</dbReference>
<dbReference type="KEGG" id="blq:L21SP5_00045"/>
<dbReference type="STRING" id="1307839.L21SP5_00045"/>
<keyword evidence="3 5" id="KW-0238">DNA-binding</keyword>
<dbReference type="PANTHER" id="PTHR48111:SF40">
    <property type="entry name" value="PHOSPHATE REGULON TRANSCRIPTIONAL REGULATORY PROTEIN PHOB"/>
    <property type="match status" value="1"/>
</dbReference>
<dbReference type="PROSITE" id="PS50110">
    <property type="entry name" value="RESPONSE_REGULATORY"/>
    <property type="match status" value="1"/>
</dbReference>
<accession>A0A0S2HUI7</accession>
<dbReference type="SMART" id="SM00862">
    <property type="entry name" value="Trans_reg_C"/>
    <property type="match status" value="1"/>
</dbReference>
<dbReference type="RefSeq" id="WP_057951365.1">
    <property type="nucleotide sequence ID" value="NZ_CP013118.1"/>
</dbReference>
<dbReference type="InterPro" id="IPR039420">
    <property type="entry name" value="WalR-like"/>
</dbReference>
<evidence type="ECO:0000313" key="8">
    <source>
        <dbReference type="EMBL" id="ALO13727.1"/>
    </source>
</evidence>
<protein>
    <submittedName>
        <fullName evidence="8">Transcriptional regulatory protein OmpR</fullName>
    </submittedName>
</protein>
<keyword evidence="9" id="KW-1185">Reference proteome</keyword>
<feature type="modified residue" description="4-aspartylphosphate" evidence="4">
    <location>
        <position position="54"/>
    </location>
</feature>
<dbReference type="InterPro" id="IPR001867">
    <property type="entry name" value="OmpR/PhoB-type_DNA-bd"/>
</dbReference>
<dbReference type="PROSITE" id="PS51755">
    <property type="entry name" value="OMPR_PHOB"/>
    <property type="match status" value="1"/>
</dbReference>
<dbReference type="Pfam" id="PF00072">
    <property type="entry name" value="Response_reg"/>
    <property type="match status" value="1"/>
</dbReference>
<dbReference type="InterPro" id="IPR036388">
    <property type="entry name" value="WH-like_DNA-bd_sf"/>
</dbReference>
<evidence type="ECO:0000256" key="1">
    <source>
        <dbReference type="ARBA" id="ARBA00022553"/>
    </source>
</evidence>
<dbReference type="GO" id="GO:0000976">
    <property type="term" value="F:transcription cis-regulatory region binding"/>
    <property type="evidence" value="ECO:0007669"/>
    <property type="project" value="TreeGrafter"/>
</dbReference>
<dbReference type="SMART" id="SM00448">
    <property type="entry name" value="REC"/>
    <property type="match status" value="1"/>
</dbReference>
<evidence type="ECO:0000259" key="7">
    <source>
        <dbReference type="PROSITE" id="PS51755"/>
    </source>
</evidence>
<evidence type="ECO:0000259" key="6">
    <source>
        <dbReference type="PROSITE" id="PS50110"/>
    </source>
</evidence>
<feature type="DNA-binding region" description="OmpR/PhoB-type" evidence="5">
    <location>
        <begin position="129"/>
        <end position="226"/>
    </location>
</feature>
<keyword evidence="1 4" id="KW-0597">Phosphoprotein</keyword>
<dbReference type="CDD" id="cd17574">
    <property type="entry name" value="REC_OmpR"/>
    <property type="match status" value="1"/>
</dbReference>